<gene>
    <name evidence="7" type="ORF">SO802_023657</name>
</gene>
<sequence>MPATNSRLASRKITRDDSCGLCGLCETSGHVLWGCKFASEVWKIVGLPTKARDQLQRPKEFIDVVWRLKEDESVQDWERYAVTAWKIWNNRNAFKHEGHCKQPKQVAEEARNYTEECRQSDTTTPIRIPARAKTPWNPPRAGWYKVNVDGAISSYSGSCGVGVVIRNEKGQLMGALSKRIQLPLGPLEVEAKAMEEGIHLARDLSLKEIIIEGGAKQVVMAISDTGSAPSSICKLIEGMRLWLLQFKSWTVSHIGSRRNGNMVAHQLAKHAKFEDECTVWVEDTPAIVSKQSIPPKFVKDFGDEISTLATLTSCSGTWKVGLLKTEKNIWFCDNLEDFFECHSISAGHLLVFKYEGHSNFHVIIFDKTAMEIQYPSRKNVILEELEDIVELDDSNVSRNDMQPSDTSSKGRERAIQAAKMSMPKSRSFMTVLQPYNIRFKYVYVPKRFANKHVARNQFVNLQTSGEKQWRVRCYCHTSTSSAMRLGMGWAAFSRDNDLEEGDVCVFEMIKTSPTVLMRVSTFRAHDYAVN</sequence>
<dbReference type="InterPro" id="IPR015300">
    <property type="entry name" value="DNA-bd_pseudobarrel_sf"/>
</dbReference>
<keyword evidence="4" id="KW-0804">Transcription</keyword>
<dbReference type="AlphaFoldDB" id="A0AAW2C6X6"/>
<reference evidence="7 8" key="1">
    <citation type="submission" date="2024-01" db="EMBL/GenBank/DDBJ databases">
        <title>A telomere-to-telomere, gap-free genome of sweet tea (Lithocarpus litseifolius).</title>
        <authorList>
            <person name="Zhou J."/>
        </authorList>
    </citation>
    <scope>NUCLEOTIDE SEQUENCE [LARGE SCALE GENOMIC DNA]</scope>
    <source>
        <strain evidence="7">Zhou-2022a</strain>
        <tissue evidence="7">Leaf</tissue>
    </source>
</reference>
<dbReference type="InterPro" id="IPR052929">
    <property type="entry name" value="RNase_H-like_EbsB-rel"/>
</dbReference>
<dbReference type="Pfam" id="PF13456">
    <property type="entry name" value="RVT_3"/>
    <property type="match status" value="1"/>
</dbReference>
<accession>A0AAW2C6X6</accession>
<comment type="caution">
    <text evidence="7">The sequence shown here is derived from an EMBL/GenBank/DDBJ whole genome shotgun (WGS) entry which is preliminary data.</text>
</comment>
<proteinExistence type="predicted"/>
<dbReference type="GO" id="GO:0003677">
    <property type="term" value="F:DNA binding"/>
    <property type="evidence" value="ECO:0007669"/>
    <property type="project" value="UniProtKB-KW"/>
</dbReference>
<name>A0AAW2C6X6_9ROSI</name>
<evidence type="ECO:0000256" key="3">
    <source>
        <dbReference type="ARBA" id="ARBA00023125"/>
    </source>
</evidence>
<dbReference type="InterPro" id="IPR012337">
    <property type="entry name" value="RNaseH-like_sf"/>
</dbReference>
<evidence type="ECO:0000259" key="6">
    <source>
        <dbReference type="PROSITE" id="PS50863"/>
    </source>
</evidence>
<dbReference type="SMART" id="SM01019">
    <property type="entry name" value="B3"/>
    <property type="match status" value="2"/>
</dbReference>
<dbReference type="PROSITE" id="PS50863">
    <property type="entry name" value="B3"/>
    <property type="match status" value="1"/>
</dbReference>
<evidence type="ECO:0000256" key="4">
    <source>
        <dbReference type="ARBA" id="ARBA00023163"/>
    </source>
</evidence>
<protein>
    <recommendedName>
        <fullName evidence="6">TF-B3 domain-containing protein</fullName>
    </recommendedName>
</protein>
<keyword evidence="3" id="KW-0238">DNA-binding</keyword>
<dbReference type="GO" id="GO:0004523">
    <property type="term" value="F:RNA-DNA hybrid ribonuclease activity"/>
    <property type="evidence" value="ECO:0007669"/>
    <property type="project" value="InterPro"/>
</dbReference>
<dbReference type="GO" id="GO:0005634">
    <property type="term" value="C:nucleus"/>
    <property type="evidence" value="ECO:0007669"/>
    <property type="project" value="UniProtKB-SubCell"/>
</dbReference>
<dbReference type="InterPro" id="IPR036397">
    <property type="entry name" value="RNaseH_sf"/>
</dbReference>
<dbReference type="CDD" id="cd10017">
    <property type="entry name" value="B3_DNA"/>
    <property type="match status" value="2"/>
</dbReference>
<evidence type="ECO:0000256" key="5">
    <source>
        <dbReference type="ARBA" id="ARBA00023242"/>
    </source>
</evidence>
<dbReference type="SUPFAM" id="SSF53098">
    <property type="entry name" value="Ribonuclease H-like"/>
    <property type="match status" value="1"/>
</dbReference>
<dbReference type="InterPro" id="IPR044730">
    <property type="entry name" value="RNase_H-like_dom_plant"/>
</dbReference>
<dbReference type="PANTHER" id="PTHR47074">
    <property type="entry name" value="BNAC02G40300D PROTEIN"/>
    <property type="match status" value="1"/>
</dbReference>
<keyword evidence="5" id="KW-0539">Nucleus</keyword>
<dbReference type="Pfam" id="PF02362">
    <property type="entry name" value="B3"/>
    <property type="match status" value="1"/>
</dbReference>
<evidence type="ECO:0000256" key="1">
    <source>
        <dbReference type="ARBA" id="ARBA00004123"/>
    </source>
</evidence>
<keyword evidence="2" id="KW-0805">Transcription regulation</keyword>
<evidence type="ECO:0000313" key="8">
    <source>
        <dbReference type="Proteomes" id="UP001459277"/>
    </source>
</evidence>
<comment type="subcellular location">
    <subcellularLocation>
        <location evidence="1">Nucleus</location>
    </subcellularLocation>
</comment>
<evidence type="ECO:0000313" key="7">
    <source>
        <dbReference type="EMBL" id="KAK9993954.1"/>
    </source>
</evidence>
<evidence type="ECO:0000256" key="2">
    <source>
        <dbReference type="ARBA" id="ARBA00023015"/>
    </source>
</evidence>
<dbReference type="Proteomes" id="UP001459277">
    <property type="component" value="Unassembled WGS sequence"/>
</dbReference>
<organism evidence="7 8">
    <name type="scientific">Lithocarpus litseifolius</name>
    <dbReference type="NCBI Taxonomy" id="425828"/>
    <lineage>
        <taxon>Eukaryota</taxon>
        <taxon>Viridiplantae</taxon>
        <taxon>Streptophyta</taxon>
        <taxon>Embryophyta</taxon>
        <taxon>Tracheophyta</taxon>
        <taxon>Spermatophyta</taxon>
        <taxon>Magnoliopsida</taxon>
        <taxon>eudicotyledons</taxon>
        <taxon>Gunneridae</taxon>
        <taxon>Pentapetalae</taxon>
        <taxon>rosids</taxon>
        <taxon>fabids</taxon>
        <taxon>Fagales</taxon>
        <taxon>Fagaceae</taxon>
        <taxon>Lithocarpus</taxon>
    </lineage>
</organism>
<dbReference type="EMBL" id="JAZDWU010000008">
    <property type="protein sequence ID" value="KAK9993954.1"/>
    <property type="molecule type" value="Genomic_DNA"/>
</dbReference>
<dbReference type="InterPro" id="IPR002156">
    <property type="entry name" value="RNaseH_domain"/>
</dbReference>
<keyword evidence="8" id="KW-1185">Reference proteome</keyword>
<dbReference type="Gene3D" id="3.30.420.10">
    <property type="entry name" value="Ribonuclease H-like superfamily/Ribonuclease H"/>
    <property type="match status" value="1"/>
</dbReference>
<dbReference type="SUPFAM" id="SSF101936">
    <property type="entry name" value="DNA-binding pseudobarrel domain"/>
    <property type="match status" value="2"/>
</dbReference>
<feature type="domain" description="TF-B3" evidence="6">
    <location>
        <begin position="427"/>
        <end position="525"/>
    </location>
</feature>
<dbReference type="CDD" id="cd06222">
    <property type="entry name" value="RNase_H_like"/>
    <property type="match status" value="1"/>
</dbReference>
<dbReference type="Gene3D" id="2.40.330.10">
    <property type="entry name" value="DNA-binding pseudobarrel domain"/>
    <property type="match status" value="2"/>
</dbReference>
<dbReference type="PANTHER" id="PTHR47074:SF48">
    <property type="entry name" value="POLYNUCLEOTIDYL TRANSFERASE, RIBONUCLEASE H-LIKE SUPERFAMILY PROTEIN"/>
    <property type="match status" value="1"/>
</dbReference>
<dbReference type="InterPro" id="IPR003340">
    <property type="entry name" value="B3_DNA-bd"/>
</dbReference>